<evidence type="ECO:0000313" key="8">
    <source>
        <dbReference type="EMBL" id="MCC2253902.1"/>
    </source>
</evidence>
<dbReference type="InterPro" id="IPR012338">
    <property type="entry name" value="Beta-lactam/transpept-like"/>
</dbReference>
<comment type="similarity">
    <text evidence="2">Belongs to the transpeptidase family.</text>
</comment>
<dbReference type="Gene3D" id="3.90.1310.10">
    <property type="entry name" value="Penicillin-binding protein 2a (Domain 2)"/>
    <property type="match status" value="1"/>
</dbReference>
<keyword evidence="4" id="KW-0812">Transmembrane</keyword>
<dbReference type="InterPro" id="IPR005311">
    <property type="entry name" value="PBP_dimer"/>
</dbReference>
<evidence type="ECO:0000256" key="3">
    <source>
        <dbReference type="ARBA" id="ARBA00023136"/>
    </source>
</evidence>
<dbReference type="Pfam" id="PF03717">
    <property type="entry name" value="PBP_dimer"/>
    <property type="match status" value="1"/>
</dbReference>
<accession>A0ABS8FV21</accession>
<dbReference type="InterPro" id="IPR050515">
    <property type="entry name" value="Beta-lactam/transpept"/>
</dbReference>
<comment type="subcellular location">
    <subcellularLocation>
        <location evidence="1">Membrane</location>
    </subcellularLocation>
</comment>
<dbReference type="Pfam" id="PF05223">
    <property type="entry name" value="MecA_N"/>
    <property type="match status" value="1"/>
</dbReference>
<dbReference type="SUPFAM" id="SSF54427">
    <property type="entry name" value="NTF2-like"/>
    <property type="match status" value="1"/>
</dbReference>
<evidence type="ECO:0000256" key="2">
    <source>
        <dbReference type="ARBA" id="ARBA00007171"/>
    </source>
</evidence>
<name>A0ABS8FV21_9FIRM</name>
<proteinExistence type="inferred from homology"/>
<dbReference type="SUPFAM" id="SSF56519">
    <property type="entry name" value="Penicillin binding protein dimerisation domain"/>
    <property type="match status" value="1"/>
</dbReference>
<protein>
    <submittedName>
        <fullName evidence="8">Penicillin-binding transpeptidase domain-containing protein</fullName>
    </submittedName>
</protein>
<dbReference type="SUPFAM" id="SSF56601">
    <property type="entry name" value="beta-lactamase/transpeptidase-like"/>
    <property type="match status" value="1"/>
</dbReference>
<feature type="transmembrane region" description="Helical" evidence="4">
    <location>
        <begin position="21"/>
        <end position="46"/>
    </location>
</feature>
<comment type="caution">
    <text evidence="8">The sequence shown here is derived from an EMBL/GenBank/DDBJ whole genome shotgun (WGS) entry which is preliminary data.</text>
</comment>
<dbReference type="PANTHER" id="PTHR30627:SF25">
    <property type="entry name" value="PENICILLIN-BINDING PROTEIN 3"/>
    <property type="match status" value="1"/>
</dbReference>
<evidence type="ECO:0000256" key="4">
    <source>
        <dbReference type="SAM" id="Phobius"/>
    </source>
</evidence>
<keyword evidence="3 4" id="KW-0472">Membrane</keyword>
<reference evidence="8 9" key="1">
    <citation type="submission" date="2021-10" db="EMBL/GenBank/DDBJ databases">
        <title>Anaerobic single-cell dispensing facilitates the cultivation of human gut bacteria.</title>
        <authorList>
            <person name="Afrizal A."/>
        </authorList>
    </citation>
    <scope>NUCLEOTIDE SEQUENCE [LARGE SCALE GENOMIC DNA]</scope>
    <source>
        <strain evidence="8 9">CLA-AA-H200</strain>
    </source>
</reference>
<dbReference type="RefSeq" id="WP_227707044.1">
    <property type="nucleotide sequence ID" value="NZ_JAJEQX010000007.1"/>
</dbReference>
<organism evidence="8 9">
    <name type="scientific">Ruminococcus turbiniformis</name>
    <dbReference type="NCBI Taxonomy" id="2881258"/>
    <lineage>
        <taxon>Bacteria</taxon>
        <taxon>Bacillati</taxon>
        <taxon>Bacillota</taxon>
        <taxon>Clostridia</taxon>
        <taxon>Eubacteriales</taxon>
        <taxon>Oscillospiraceae</taxon>
        <taxon>Ruminococcus</taxon>
    </lineage>
</organism>
<keyword evidence="4" id="KW-1133">Transmembrane helix</keyword>
<dbReference type="InterPro" id="IPR036138">
    <property type="entry name" value="PBP_dimer_sf"/>
</dbReference>
<dbReference type="Pfam" id="PF00905">
    <property type="entry name" value="Transpeptidase"/>
    <property type="match status" value="1"/>
</dbReference>
<dbReference type="Gene3D" id="3.30.1390.30">
    <property type="entry name" value="Penicillin-binding protein 2a, domain 3"/>
    <property type="match status" value="1"/>
</dbReference>
<evidence type="ECO:0000256" key="1">
    <source>
        <dbReference type="ARBA" id="ARBA00004370"/>
    </source>
</evidence>
<dbReference type="PANTHER" id="PTHR30627">
    <property type="entry name" value="PEPTIDOGLYCAN D,D-TRANSPEPTIDASE"/>
    <property type="match status" value="1"/>
</dbReference>
<dbReference type="Gene3D" id="3.40.710.10">
    <property type="entry name" value="DD-peptidase/beta-lactamase superfamily"/>
    <property type="match status" value="1"/>
</dbReference>
<sequence length="698" mass="75941">MTTRKEHLRKRKGRRRGNHRVALIIGVSAGVVFLCAAAGILVWNIFLNRPAAEDTVREYFELLNAGEYGQMYGFLSSDSQNEISEEDFVSRNQNIYEGIGASDIKVDIPEEENPSREDTETVTYTTSMNTAAGALEFKNQMTLVKNGDSDYRIDWDSTLIFPSLLTDYRVSLDTVSAKRGTIYDRNGNILASQGTVSQVGLVPGKMSENREADIQKIAEILEISAESISAALNASYVQDDTFVPLKQIPKDDTEKEEQLLQIAGVLISDAEARVYPLGEAAGHLTGYVQSITAEELEEKQTEGYTSTSVIGKSGLEAAFEDRLRAVDGIAVNVVNSAGKVIETLVSQEAHDGEDIYVTIDSSVQQTAYEQFASDRGTAAAMNPLTGEVLALVSAPGYDPNEFVMGLSDTRWNELNSSEDMPLNSRFQSTWVPGSTFKGITAAVGVESGRIIPDENLGYVGLSWQADAGWGDYYVTTLTDYGTEVNLRNALVYSDNIYFARAALNIGGDVMKDYFGKMGFGEELPFALSLQQSTYDDDGNIDSDIQLADTGYGQGRLLVNPVHLLSMYSMFVNGGNMILPVLELEEGYTPQIWKEQVVSAATAETVKNDLIQVVEDPTGTGASAKIDGVTMLGKTGTAEIKESQDDTEGIERGWFICETIDAAEKPIAVVGMVEDVKQLGGSSYVTGKVREIVEGYAGI</sequence>
<dbReference type="Proteomes" id="UP001198151">
    <property type="component" value="Unassembled WGS sequence"/>
</dbReference>
<dbReference type="InterPro" id="IPR001460">
    <property type="entry name" value="PCN-bd_Tpept"/>
</dbReference>
<dbReference type="InterPro" id="IPR032710">
    <property type="entry name" value="NTF2-like_dom_sf"/>
</dbReference>
<evidence type="ECO:0000259" key="7">
    <source>
        <dbReference type="Pfam" id="PF05223"/>
    </source>
</evidence>
<evidence type="ECO:0000259" key="5">
    <source>
        <dbReference type="Pfam" id="PF00905"/>
    </source>
</evidence>
<evidence type="ECO:0000313" key="9">
    <source>
        <dbReference type="Proteomes" id="UP001198151"/>
    </source>
</evidence>
<feature type="domain" description="Penicillin-binding protein dimerisation" evidence="6">
    <location>
        <begin position="175"/>
        <end position="344"/>
    </location>
</feature>
<dbReference type="EMBL" id="JAJEQX010000007">
    <property type="protein sequence ID" value="MCC2253902.1"/>
    <property type="molecule type" value="Genomic_DNA"/>
</dbReference>
<evidence type="ECO:0000259" key="6">
    <source>
        <dbReference type="Pfam" id="PF03717"/>
    </source>
</evidence>
<dbReference type="InterPro" id="IPR007887">
    <property type="entry name" value="MecA_N"/>
</dbReference>
<gene>
    <name evidence="8" type="ORF">LKD70_05545</name>
</gene>
<dbReference type="Gene3D" id="3.10.450.100">
    <property type="entry name" value="NTF2-like, domain 1"/>
    <property type="match status" value="1"/>
</dbReference>
<feature type="domain" description="Penicillin-binding protein transpeptidase" evidence="5">
    <location>
        <begin position="376"/>
        <end position="691"/>
    </location>
</feature>
<feature type="domain" description="NTF2-like N-terminal transpeptidase" evidence="7">
    <location>
        <begin position="52"/>
        <end position="166"/>
    </location>
</feature>
<keyword evidence="9" id="KW-1185">Reference proteome</keyword>